<organism evidence="10 11">
    <name type="scientific">Collybia nuda</name>
    <dbReference type="NCBI Taxonomy" id="64659"/>
    <lineage>
        <taxon>Eukaryota</taxon>
        <taxon>Fungi</taxon>
        <taxon>Dikarya</taxon>
        <taxon>Basidiomycota</taxon>
        <taxon>Agaricomycotina</taxon>
        <taxon>Agaricomycetes</taxon>
        <taxon>Agaricomycetidae</taxon>
        <taxon>Agaricales</taxon>
        <taxon>Tricholomatineae</taxon>
        <taxon>Clitocybaceae</taxon>
        <taxon>Collybia</taxon>
    </lineage>
</organism>
<comment type="subcellular location">
    <subcellularLocation>
        <location evidence="1">Membrane</location>
        <topology evidence="1">Multi-pass membrane protein</topology>
    </subcellularLocation>
</comment>
<keyword evidence="2" id="KW-0813">Transport</keyword>
<feature type="transmembrane region" description="Helical" evidence="7">
    <location>
        <begin position="70"/>
        <end position="96"/>
    </location>
</feature>
<dbReference type="Pfam" id="PF08022">
    <property type="entry name" value="FAD_binding_8"/>
    <property type="match status" value="1"/>
</dbReference>
<evidence type="ECO:0000256" key="2">
    <source>
        <dbReference type="ARBA" id="ARBA00022448"/>
    </source>
</evidence>
<feature type="domain" description="FAD-binding 8" evidence="9">
    <location>
        <begin position="226"/>
        <end position="275"/>
    </location>
</feature>
<feature type="domain" description="Ferric oxidoreductase" evidence="8">
    <location>
        <begin position="70"/>
        <end position="186"/>
    </location>
</feature>
<sequence length="277" mass="32059">TLIDRITGLFRYFSSRQYHISLFGWYSPPLGPMMIVAAMIIFFMVFTFAVHPYYWPVLAMGDSPPLSTRAGWISIGILPFMLAFSTKFNLIGLLTGTPHEKLQVFHRWTARIMYITSLAHAFPFIELNRRNGTMEVVYSTESYYWTGVAALIPQTWLILMSWGPIRSRYYETFKNASMVFMGFLFLHCNFRLTSWDYIWASAGVYGFSWCARFGLMLFRNGLRHTASFEVLPDGMIRVHIPTQLKWTPGQHYFVRFVNMGAHALTSHPFTVTTLSQS</sequence>
<dbReference type="EMBL" id="MU150958">
    <property type="protein sequence ID" value="KAF9455186.1"/>
    <property type="molecule type" value="Genomic_DNA"/>
</dbReference>
<dbReference type="InterPro" id="IPR013112">
    <property type="entry name" value="FAD-bd_8"/>
</dbReference>
<dbReference type="GO" id="GO:0006879">
    <property type="term" value="P:intracellular iron ion homeostasis"/>
    <property type="evidence" value="ECO:0007669"/>
    <property type="project" value="TreeGrafter"/>
</dbReference>
<dbReference type="GO" id="GO:0000293">
    <property type="term" value="F:ferric-chelate reductase activity"/>
    <property type="evidence" value="ECO:0007669"/>
    <property type="project" value="TreeGrafter"/>
</dbReference>
<dbReference type="PANTHER" id="PTHR32361:SF23">
    <property type="entry name" value="FERRIC-CHELATE REDUCTASE"/>
    <property type="match status" value="1"/>
</dbReference>
<protein>
    <recommendedName>
        <fullName evidence="12">FAD-binding FR-type domain-containing protein</fullName>
    </recommendedName>
</protein>
<keyword evidence="6 7" id="KW-0472">Membrane</keyword>
<evidence type="ECO:0000256" key="1">
    <source>
        <dbReference type="ARBA" id="ARBA00004141"/>
    </source>
</evidence>
<dbReference type="PANTHER" id="PTHR32361">
    <property type="entry name" value="FERRIC/CUPRIC REDUCTASE TRANSMEMBRANE COMPONENT"/>
    <property type="match status" value="1"/>
</dbReference>
<evidence type="ECO:0000313" key="11">
    <source>
        <dbReference type="Proteomes" id="UP000807353"/>
    </source>
</evidence>
<evidence type="ECO:0000256" key="6">
    <source>
        <dbReference type="ARBA" id="ARBA00023136"/>
    </source>
</evidence>
<dbReference type="Pfam" id="PF01794">
    <property type="entry name" value="Ferric_reduct"/>
    <property type="match status" value="1"/>
</dbReference>
<dbReference type="InterPro" id="IPR051410">
    <property type="entry name" value="Ferric/Cupric_Reductase"/>
</dbReference>
<keyword evidence="5" id="KW-0406">Ion transport</keyword>
<evidence type="ECO:0008006" key="12">
    <source>
        <dbReference type="Google" id="ProtNLM"/>
    </source>
</evidence>
<dbReference type="GO" id="GO:0015677">
    <property type="term" value="P:copper ion import"/>
    <property type="evidence" value="ECO:0007669"/>
    <property type="project" value="TreeGrafter"/>
</dbReference>
<gene>
    <name evidence="10" type="ORF">BDZ94DRAFT_1124391</name>
</gene>
<keyword evidence="4 7" id="KW-1133">Transmembrane helix</keyword>
<keyword evidence="11" id="KW-1185">Reference proteome</keyword>
<comment type="caution">
    <text evidence="10">The sequence shown here is derived from an EMBL/GenBank/DDBJ whole genome shotgun (WGS) entry which is preliminary data.</text>
</comment>
<keyword evidence="3 7" id="KW-0812">Transmembrane</keyword>
<feature type="transmembrane region" description="Helical" evidence="7">
    <location>
        <begin position="108"/>
        <end position="125"/>
    </location>
</feature>
<dbReference type="InterPro" id="IPR013130">
    <property type="entry name" value="Fe3_Rdtase_TM_dom"/>
</dbReference>
<feature type="non-terminal residue" evidence="10">
    <location>
        <position position="277"/>
    </location>
</feature>
<dbReference type="OrthoDB" id="17725at2759"/>
<dbReference type="Proteomes" id="UP000807353">
    <property type="component" value="Unassembled WGS sequence"/>
</dbReference>
<feature type="non-terminal residue" evidence="10">
    <location>
        <position position="1"/>
    </location>
</feature>
<proteinExistence type="predicted"/>
<evidence type="ECO:0000259" key="9">
    <source>
        <dbReference type="Pfam" id="PF08022"/>
    </source>
</evidence>
<evidence type="ECO:0000313" key="10">
    <source>
        <dbReference type="EMBL" id="KAF9455186.1"/>
    </source>
</evidence>
<reference evidence="10" key="1">
    <citation type="submission" date="2020-11" db="EMBL/GenBank/DDBJ databases">
        <authorList>
            <consortium name="DOE Joint Genome Institute"/>
            <person name="Ahrendt S."/>
            <person name="Riley R."/>
            <person name="Andreopoulos W."/>
            <person name="Labutti K."/>
            <person name="Pangilinan J."/>
            <person name="Ruiz-Duenas F.J."/>
            <person name="Barrasa J.M."/>
            <person name="Sanchez-Garcia M."/>
            <person name="Camarero S."/>
            <person name="Miyauchi S."/>
            <person name="Serrano A."/>
            <person name="Linde D."/>
            <person name="Babiker R."/>
            <person name="Drula E."/>
            <person name="Ayuso-Fernandez I."/>
            <person name="Pacheco R."/>
            <person name="Padilla G."/>
            <person name="Ferreira P."/>
            <person name="Barriuso J."/>
            <person name="Kellner H."/>
            <person name="Castanera R."/>
            <person name="Alfaro M."/>
            <person name="Ramirez L."/>
            <person name="Pisabarro A.G."/>
            <person name="Kuo A."/>
            <person name="Tritt A."/>
            <person name="Lipzen A."/>
            <person name="He G."/>
            <person name="Yan M."/>
            <person name="Ng V."/>
            <person name="Cullen D."/>
            <person name="Martin F."/>
            <person name="Rosso M.-N."/>
            <person name="Henrissat B."/>
            <person name="Hibbett D."/>
            <person name="Martinez A.T."/>
            <person name="Grigoriev I.V."/>
        </authorList>
    </citation>
    <scope>NUCLEOTIDE SEQUENCE</scope>
    <source>
        <strain evidence="10">CBS 247.69</strain>
    </source>
</reference>
<evidence type="ECO:0000256" key="7">
    <source>
        <dbReference type="SAM" id="Phobius"/>
    </source>
</evidence>
<feature type="transmembrane region" description="Helical" evidence="7">
    <location>
        <begin position="30"/>
        <end position="50"/>
    </location>
</feature>
<dbReference type="GO" id="GO:0005886">
    <property type="term" value="C:plasma membrane"/>
    <property type="evidence" value="ECO:0007669"/>
    <property type="project" value="TreeGrafter"/>
</dbReference>
<accession>A0A9P5XSX7</accession>
<dbReference type="GO" id="GO:0006826">
    <property type="term" value="P:iron ion transport"/>
    <property type="evidence" value="ECO:0007669"/>
    <property type="project" value="TreeGrafter"/>
</dbReference>
<evidence type="ECO:0000256" key="4">
    <source>
        <dbReference type="ARBA" id="ARBA00022989"/>
    </source>
</evidence>
<evidence type="ECO:0000256" key="5">
    <source>
        <dbReference type="ARBA" id="ARBA00023065"/>
    </source>
</evidence>
<name>A0A9P5XSX7_9AGAR</name>
<evidence type="ECO:0000259" key="8">
    <source>
        <dbReference type="Pfam" id="PF01794"/>
    </source>
</evidence>
<feature type="transmembrane region" description="Helical" evidence="7">
    <location>
        <begin position="145"/>
        <end position="163"/>
    </location>
</feature>
<evidence type="ECO:0000256" key="3">
    <source>
        <dbReference type="ARBA" id="ARBA00022692"/>
    </source>
</evidence>
<dbReference type="AlphaFoldDB" id="A0A9P5XSX7"/>